<evidence type="ECO:0000256" key="3">
    <source>
        <dbReference type="ARBA" id="ARBA00061308"/>
    </source>
</evidence>
<dbReference type="EMBL" id="PZQS01000001">
    <property type="protein sequence ID" value="PVD39353.1"/>
    <property type="molecule type" value="Genomic_DNA"/>
</dbReference>
<reference evidence="5 6" key="1">
    <citation type="submission" date="2018-04" db="EMBL/GenBank/DDBJ databases">
        <title>The genome of golden apple snail Pomacea canaliculata provides insight into stress tolerance and invasive adaptation.</title>
        <authorList>
            <person name="Liu C."/>
            <person name="Liu B."/>
            <person name="Ren Y."/>
            <person name="Zhang Y."/>
            <person name="Wang H."/>
            <person name="Li S."/>
            <person name="Jiang F."/>
            <person name="Yin L."/>
            <person name="Zhang G."/>
            <person name="Qian W."/>
            <person name="Fan W."/>
        </authorList>
    </citation>
    <scope>NUCLEOTIDE SEQUENCE [LARGE SCALE GENOMIC DNA]</scope>
    <source>
        <strain evidence="5">SZHN2017</strain>
        <tissue evidence="5">Muscle</tissue>
    </source>
</reference>
<dbReference type="GO" id="GO:0005737">
    <property type="term" value="C:cytoplasm"/>
    <property type="evidence" value="ECO:0007669"/>
    <property type="project" value="UniProtKB-SubCell"/>
</dbReference>
<keyword evidence="4" id="KW-0732">Signal</keyword>
<dbReference type="GO" id="GO:0006974">
    <property type="term" value="P:DNA damage response"/>
    <property type="evidence" value="ECO:0007669"/>
    <property type="project" value="InterPro"/>
</dbReference>
<feature type="signal peptide" evidence="4">
    <location>
        <begin position="1"/>
        <end position="22"/>
    </location>
</feature>
<name>A0A2T7Q107_POMCA</name>
<dbReference type="Gene3D" id="1.25.10.10">
    <property type="entry name" value="Leucine-rich Repeat Variant"/>
    <property type="match status" value="1"/>
</dbReference>
<dbReference type="AlphaFoldDB" id="A0A2T7Q107"/>
<comment type="caution">
    <text evidence="5">The sequence shown here is derived from an EMBL/GenBank/DDBJ whole genome shotgun (WGS) entry which is preliminary data.</text>
</comment>
<dbReference type="InterPro" id="IPR016024">
    <property type="entry name" value="ARM-type_fold"/>
</dbReference>
<keyword evidence="2" id="KW-0963">Cytoplasm</keyword>
<dbReference type="GO" id="GO:0008283">
    <property type="term" value="P:cell population proliferation"/>
    <property type="evidence" value="ECO:0007669"/>
    <property type="project" value="InterPro"/>
</dbReference>
<feature type="chain" id="PRO_5015673952" evidence="4">
    <location>
        <begin position="23"/>
        <end position="853"/>
    </location>
</feature>
<dbReference type="InterPro" id="IPR011989">
    <property type="entry name" value="ARM-like"/>
</dbReference>
<organism evidence="5 6">
    <name type="scientific">Pomacea canaliculata</name>
    <name type="common">Golden apple snail</name>
    <dbReference type="NCBI Taxonomy" id="400727"/>
    <lineage>
        <taxon>Eukaryota</taxon>
        <taxon>Metazoa</taxon>
        <taxon>Spiralia</taxon>
        <taxon>Lophotrochozoa</taxon>
        <taxon>Mollusca</taxon>
        <taxon>Gastropoda</taxon>
        <taxon>Caenogastropoda</taxon>
        <taxon>Architaenioglossa</taxon>
        <taxon>Ampullarioidea</taxon>
        <taxon>Ampullariidae</taxon>
        <taxon>Pomacea</taxon>
    </lineage>
</organism>
<evidence type="ECO:0000256" key="4">
    <source>
        <dbReference type="SAM" id="SignalP"/>
    </source>
</evidence>
<dbReference type="OrthoDB" id="10057956at2759"/>
<evidence type="ECO:0000313" key="6">
    <source>
        <dbReference type="Proteomes" id="UP000245119"/>
    </source>
</evidence>
<keyword evidence="6" id="KW-1185">Reference proteome</keyword>
<evidence type="ECO:0000256" key="2">
    <source>
        <dbReference type="ARBA" id="ARBA00022490"/>
    </source>
</evidence>
<evidence type="ECO:0000313" key="5">
    <source>
        <dbReference type="EMBL" id="PVD39353.1"/>
    </source>
</evidence>
<dbReference type="PANTHER" id="PTHR21331">
    <property type="entry name" value="BRCA1-ASSOCIATED ATM ACTIVATOR 1"/>
    <property type="match status" value="1"/>
</dbReference>
<comment type="similarity">
    <text evidence="3">Belongs to the BRAT1 family.</text>
</comment>
<accession>A0A2T7Q107</accession>
<dbReference type="Proteomes" id="UP000245119">
    <property type="component" value="Linkage Group LG1"/>
</dbReference>
<dbReference type="SUPFAM" id="SSF48371">
    <property type="entry name" value="ARM repeat"/>
    <property type="match status" value="1"/>
</dbReference>
<comment type="subcellular location">
    <subcellularLocation>
        <location evidence="1">Cytoplasm</location>
    </subcellularLocation>
</comment>
<dbReference type="STRING" id="400727.A0A2T7Q107"/>
<sequence length="853" mass="93595">MSYLPASVIILALGMAGHLVTITPVPDSLWQVVTALYEAVLTCNAVSNSSVGAAYFNTHIFTGLTTLETAQSVFLQMAAENFLVTWTTLAMETVIQDLIVDHQQQVTGVVHKVLECLTRSLKEMKLSCPGLAGHSVTVPSVSSSHVTVSQIFQRLSSVQEFCQWKVQDVDFMKTIAVLSLHHSSAKIRQLLLQTLLHVYNYMQPECQTEFLNKTFLHPLLCLVKEGHVEKGLEIATAVLDSGVSLPLKAIMTLQDLQQLPHDVLLGRQLHEDESTPSATAALCNVEATTPTTTAIPSNSAISPSNILIPATLIDATTASGTDSTTDSQDVSTAALSDSVTAALSERRRLIKLTPCILRSLKQKSNSLGITQLLGSGCVSMNDAEWPVLVSRWPQGIGPVVVNNAHLVTSLLQLLQDSDCPALSLADNISVMESLLLIMGRSQLDSKLYSQTGAAFLATLNQVKKMQSILDSRVEHILEGLMVQLERHLVAIQWEVRDTALEIIRSLIQSHPEPWLQKVMQAKNLLPQAWACIQDGESYTRASAINLASALRSAQGWWQCFLEGCKMTETMIVKKVIEVLEEDTEAFARRSAVEFLSTVFASSSDCVPLHFVHTGALSDLGLLICSALGRVLEDFDWEVKVKALRFWERAAMPVLGRKSGNCDADSSRECDGAVESTPLHEVHPHKRKKIDSNIPIHRGLHVLLRAGFGEALCAGLEDYDSSVKELAFSILLRFRDHLQTLEDYSPPKAARMDVGCADQCASFADLAQSTNRSFTHKEYKDWDHVEAFLNKTQSVIATKTSSMFETSADEYEQRPSSLLEDIMAAIKMAQLAADAAASSEDEFDNGEDIFVDCY</sequence>
<dbReference type="InterPro" id="IPR038904">
    <property type="entry name" value="BRAT1"/>
</dbReference>
<dbReference type="GO" id="GO:0005634">
    <property type="term" value="C:nucleus"/>
    <property type="evidence" value="ECO:0007669"/>
    <property type="project" value="TreeGrafter"/>
</dbReference>
<dbReference type="PANTHER" id="PTHR21331:SF2">
    <property type="entry name" value="BRCA1-ASSOCIATED ATM ACTIVATOR 1"/>
    <property type="match status" value="1"/>
</dbReference>
<evidence type="ECO:0000256" key="1">
    <source>
        <dbReference type="ARBA" id="ARBA00004496"/>
    </source>
</evidence>
<protein>
    <submittedName>
        <fullName evidence="5">Uncharacterized protein</fullName>
    </submittedName>
</protein>
<proteinExistence type="inferred from homology"/>
<gene>
    <name evidence="5" type="ORF">C0Q70_01983</name>
</gene>